<name>A0ACB9H6R8_CICIN</name>
<evidence type="ECO:0000313" key="2">
    <source>
        <dbReference type="Proteomes" id="UP001055811"/>
    </source>
</evidence>
<dbReference type="Proteomes" id="UP001055811">
    <property type="component" value="Linkage Group LG01"/>
</dbReference>
<organism evidence="1 2">
    <name type="scientific">Cichorium intybus</name>
    <name type="common">Chicory</name>
    <dbReference type="NCBI Taxonomy" id="13427"/>
    <lineage>
        <taxon>Eukaryota</taxon>
        <taxon>Viridiplantae</taxon>
        <taxon>Streptophyta</taxon>
        <taxon>Embryophyta</taxon>
        <taxon>Tracheophyta</taxon>
        <taxon>Spermatophyta</taxon>
        <taxon>Magnoliopsida</taxon>
        <taxon>eudicotyledons</taxon>
        <taxon>Gunneridae</taxon>
        <taxon>Pentapetalae</taxon>
        <taxon>asterids</taxon>
        <taxon>campanulids</taxon>
        <taxon>Asterales</taxon>
        <taxon>Asteraceae</taxon>
        <taxon>Cichorioideae</taxon>
        <taxon>Cichorieae</taxon>
        <taxon>Cichoriinae</taxon>
        <taxon>Cichorium</taxon>
    </lineage>
</organism>
<dbReference type="EMBL" id="CM042009">
    <property type="protein sequence ID" value="KAI3791422.1"/>
    <property type="molecule type" value="Genomic_DNA"/>
</dbReference>
<reference evidence="2" key="1">
    <citation type="journal article" date="2022" name="Mol. Ecol. Resour.">
        <title>The genomes of chicory, endive, great burdock and yacon provide insights into Asteraceae palaeo-polyploidization history and plant inulin production.</title>
        <authorList>
            <person name="Fan W."/>
            <person name="Wang S."/>
            <person name="Wang H."/>
            <person name="Wang A."/>
            <person name="Jiang F."/>
            <person name="Liu H."/>
            <person name="Zhao H."/>
            <person name="Xu D."/>
            <person name="Zhang Y."/>
        </authorList>
    </citation>
    <scope>NUCLEOTIDE SEQUENCE [LARGE SCALE GENOMIC DNA]</scope>
    <source>
        <strain evidence="2">cv. Punajuju</strain>
    </source>
</reference>
<reference evidence="1 2" key="2">
    <citation type="journal article" date="2022" name="Mol. Ecol. Resour.">
        <title>The genomes of chicory, endive, great burdock and yacon provide insights into Asteraceae paleo-polyploidization history and plant inulin production.</title>
        <authorList>
            <person name="Fan W."/>
            <person name="Wang S."/>
            <person name="Wang H."/>
            <person name="Wang A."/>
            <person name="Jiang F."/>
            <person name="Liu H."/>
            <person name="Zhao H."/>
            <person name="Xu D."/>
            <person name="Zhang Y."/>
        </authorList>
    </citation>
    <scope>NUCLEOTIDE SEQUENCE [LARGE SCALE GENOMIC DNA]</scope>
    <source>
        <strain evidence="2">cv. Punajuju</strain>
        <tissue evidence="1">Leaves</tissue>
    </source>
</reference>
<comment type="caution">
    <text evidence="1">The sequence shown here is derived from an EMBL/GenBank/DDBJ whole genome shotgun (WGS) entry which is preliminary data.</text>
</comment>
<accession>A0ACB9H6R8</accession>
<evidence type="ECO:0000313" key="1">
    <source>
        <dbReference type="EMBL" id="KAI3791422.1"/>
    </source>
</evidence>
<gene>
    <name evidence="1" type="ORF">L2E82_05191</name>
</gene>
<protein>
    <submittedName>
        <fullName evidence="1">Uncharacterized protein</fullName>
    </submittedName>
</protein>
<keyword evidence="2" id="KW-1185">Reference proteome</keyword>
<proteinExistence type="predicted"/>
<sequence>MAVGGAAANHALEKTPTWALATVCFVFIFLGLVIEHLFHIASRWLRDGRKTALNEALEKLKGGLRGRAANADGHANADQPLTHY</sequence>